<proteinExistence type="predicted"/>
<feature type="transmembrane region" description="Helical" evidence="1">
    <location>
        <begin position="559"/>
        <end position="579"/>
    </location>
</feature>
<dbReference type="SUPFAM" id="SSF50494">
    <property type="entry name" value="Trypsin-like serine proteases"/>
    <property type="match status" value="1"/>
</dbReference>
<evidence type="ECO:0008006" key="4">
    <source>
        <dbReference type="Google" id="ProtNLM"/>
    </source>
</evidence>
<organism evidence="2 3">
    <name type="scientific">Pyrodictium abyssi</name>
    <dbReference type="NCBI Taxonomy" id="54256"/>
    <lineage>
        <taxon>Archaea</taxon>
        <taxon>Thermoproteota</taxon>
        <taxon>Thermoprotei</taxon>
        <taxon>Desulfurococcales</taxon>
        <taxon>Pyrodictiaceae</taxon>
        <taxon>Pyrodictium</taxon>
    </lineage>
</organism>
<feature type="transmembrane region" description="Helical" evidence="1">
    <location>
        <begin position="284"/>
        <end position="301"/>
    </location>
</feature>
<dbReference type="EMBL" id="AP028907">
    <property type="protein sequence ID" value="BES81247.1"/>
    <property type="molecule type" value="Genomic_DNA"/>
</dbReference>
<keyword evidence="3" id="KW-1185">Reference proteome</keyword>
<reference evidence="2 3" key="1">
    <citation type="submission" date="2023-09" db="EMBL/GenBank/DDBJ databases">
        <title>Pyrofollis japonicus gen. nov. sp. nov., a novel member of the family Pyrodictiaceae isolated from the Iheya North hydrothermal field.</title>
        <authorList>
            <person name="Miyazaki U."/>
            <person name="Sanari M."/>
            <person name="Tame A."/>
            <person name="Kitajima M."/>
            <person name="Okamoto A."/>
            <person name="Sawayama S."/>
            <person name="Miyazaki J."/>
            <person name="Takai K."/>
            <person name="Nakagawa S."/>
        </authorList>
    </citation>
    <scope>NUCLEOTIDE SEQUENCE [LARGE SCALE GENOMIC DNA]</scope>
    <source>
        <strain evidence="2 3">AV2</strain>
    </source>
</reference>
<gene>
    <name evidence="2" type="ORF">PABY_08140</name>
</gene>
<accession>A0ABM8IYL3</accession>
<dbReference type="Gene3D" id="2.40.10.120">
    <property type="match status" value="1"/>
</dbReference>
<feature type="transmembrane region" description="Helical" evidence="1">
    <location>
        <begin position="258"/>
        <end position="277"/>
    </location>
</feature>
<dbReference type="GeneID" id="89288836"/>
<evidence type="ECO:0000313" key="2">
    <source>
        <dbReference type="EMBL" id="BES81247.1"/>
    </source>
</evidence>
<keyword evidence="1" id="KW-0812">Transmembrane</keyword>
<dbReference type="Pfam" id="PF13365">
    <property type="entry name" value="Trypsin_2"/>
    <property type="match status" value="1"/>
</dbReference>
<feature type="transmembrane region" description="Helical" evidence="1">
    <location>
        <begin position="491"/>
        <end position="516"/>
    </location>
</feature>
<name>A0ABM8IYL3_9CREN</name>
<dbReference type="RefSeq" id="WP_338252179.1">
    <property type="nucleotide sequence ID" value="NZ_AP028907.1"/>
</dbReference>
<keyword evidence="1" id="KW-1133">Transmembrane helix</keyword>
<protein>
    <recommendedName>
        <fullName evidence="4">Serine protease</fullName>
    </recommendedName>
</protein>
<keyword evidence="1" id="KW-0472">Membrane</keyword>
<dbReference type="InterPro" id="IPR009003">
    <property type="entry name" value="Peptidase_S1_PA"/>
</dbReference>
<dbReference type="PRINTS" id="PR00834">
    <property type="entry name" value="PROTEASES2C"/>
</dbReference>
<feature type="transmembrane region" description="Helical" evidence="1">
    <location>
        <begin position="528"/>
        <end position="547"/>
    </location>
</feature>
<dbReference type="InterPro" id="IPR001940">
    <property type="entry name" value="Peptidase_S1C"/>
</dbReference>
<sequence length="591" mass="63168">MRFPVLAVAVFLALSLATAAQAAEIEPLKVLYDNKLDRSVVVVVYANRQYGTGWWVNEHYIVTAAHVTDYQANVPVTILHGDYESSGYVVGVDKEHDIEVIYVERPMANATILPLCERVAKGEEVLVIGYPFELLQILGDLRAASANPRAAYGTIAWTGTGEKWYLSEVQATTDEGNSGGPAVDLDTHCSLGAITFALKGEAGVLYYITNVYSVRRLLDKYNVTYTVKQNMKLTDSDDWPWNQHADSSSPSIDSEKQLYALGGAALAASIMAVLLVASGRGRRAAVVVLALGVVALALPAAHADSGNVSIAVIPLAVRDSGYDLVQCQHVKVSVKAKYYDGPLFGLFQPAEVHIGPLTARIDTGNAYLGLADRVYAVVELDGEKVAEKELTKIWIGGGSYDFGLVVDCSWSDELSCSVSTDKGLVWSGTIKPSPYGYYDIFWDYADEPTIDSEWICDTATTTVTGIEPAPDRPTNQDNYKNQNNEDGLEKYMLYGVGGLAALSLLLAAARGGSVVVVSGGGKRGMVQLLGVIVLAAALGGAALAWKLRGLFDGGGSGDSSLLLAGIGILVAIVFLMLLLGRRSQVIVVEGR</sequence>
<evidence type="ECO:0000313" key="3">
    <source>
        <dbReference type="Proteomes" id="UP001341135"/>
    </source>
</evidence>
<dbReference type="Proteomes" id="UP001341135">
    <property type="component" value="Chromosome"/>
</dbReference>
<evidence type="ECO:0000256" key="1">
    <source>
        <dbReference type="SAM" id="Phobius"/>
    </source>
</evidence>